<organism evidence="2 3">
    <name type="scientific">Streptococcus pneumoniae</name>
    <dbReference type="NCBI Taxonomy" id="1313"/>
    <lineage>
        <taxon>Bacteria</taxon>
        <taxon>Bacillati</taxon>
        <taxon>Bacillota</taxon>
        <taxon>Bacilli</taxon>
        <taxon>Lactobacillales</taxon>
        <taxon>Streptococcaceae</taxon>
        <taxon>Streptococcus</taxon>
    </lineage>
</organism>
<feature type="non-terminal residue" evidence="2">
    <location>
        <position position="38"/>
    </location>
</feature>
<gene>
    <name evidence="2" type="ORF">GM540_14995</name>
</gene>
<keyword evidence="2" id="KW-0540">Nuclease</keyword>
<dbReference type="AlphaFoldDB" id="A0A6G2DF99"/>
<comment type="caution">
    <text evidence="2">The sequence shown here is derived from an EMBL/GenBank/DDBJ whole genome shotgun (WGS) entry which is preliminary data.</text>
</comment>
<keyword evidence="2" id="KW-0378">Hydrolase</keyword>
<dbReference type="Proteomes" id="UP000483094">
    <property type="component" value="Unassembled WGS sequence"/>
</dbReference>
<evidence type="ECO:0000313" key="2">
    <source>
        <dbReference type="EMBL" id="MTV75246.1"/>
    </source>
</evidence>
<evidence type="ECO:0000256" key="1">
    <source>
        <dbReference type="SAM" id="MobiDB-lite"/>
    </source>
</evidence>
<keyword evidence="2" id="KW-0255">Endonuclease</keyword>
<reference evidence="2 3" key="1">
    <citation type="submission" date="2019-11" db="EMBL/GenBank/DDBJ databases">
        <title>Growth characteristics of pneumococcus vary with the chemical composition of the capsule and with environmental conditions.</title>
        <authorList>
            <person name="Tothpal A."/>
            <person name="Desobry K."/>
            <person name="Joshi S."/>
            <person name="Wyllie A.L."/>
            <person name="Weinberger D.M."/>
        </authorList>
    </citation>
    <scope>NUCLEOTIDE SEQUENCE [LARGE SCALE GENOMIC DNA]</scope>
    <source>
        <strain evidence="3">pnumococcus19F</strain>
    </source>
</reference>
<sequence>MTPEQLKASILQRAMEGKLVPQNPNDEPASELLKRIKA</sequence>
<dbReference type="GO" id="GO:0004519">
    <property type="term" value="F:endonuclease activity"/>
    <property type="evidence" value="ECO:0007669"/>
    <property type="project" value="UniProtKB-KW"/>
</dbReference>
<feature type="region of interest" description="Disordered" evidence="1">
    <location>
        <begin position="14"/>
        <end position="38"/>
    </location>
</feature>
<accession>A0A6G2DF99</accession>
<evidence type="ECO:0000313" key="3">
    <source>
        <dbReference type="Proteomes" id="UP000483094"/>
    </source>
</evidence>
<proteinExistence type="predicted"/>
<dbReference type="EMBL" id="WNHQ01001929">
    <property type="protein sequence ID" value="MTV75246.1"/>
    <property type="molecule type" value="Genomic_DNA"/>
</dbReference>
<name>A0A6G2DF99_STREE</name>
<protein>
    <submittedName>
        <fullName evidence="2">Restriction endonuclease subunit S</fullName>
    </submittedName>
</protein>